<dbReference type="PATRIC" id="fig|945713.3.peg.2932"/>
<dbReference type="InterPro" id="IPR050624">
    <property type="entry name" value="HTH-type_Tx_Regulator"/>
</dbReference>
<evidence type="ECO:0000256" key="1">
    <source>
        <dbReference type="ARBA" id="ARBA00023125"/>
    </source>
</evidence>
<evidence type="ECO:0000313" key="5">
    <source>
        <dbReference type="Proteomes" id="UP000007394"/>
    </source>
</evidence>
<dbReference type="Gene3D" id="1.10.10.60">
    <property type="entry name" value="Homeodomain-like"/>
    <property type="match status" value="1"/>
</dbReference>
<feature type="domain" description="HTH tetR-type" evidence="3">
    <location>
        <begin position="10"/>
        <end position="70"/>
    </location>
</feature>
<dbReference type="InterPro" id="IPR001647">
    <property type="entry name" value="HTH_TetR"/>
</dbReference>
<dbReference type="eggNOG" id="COG1309">
    <property type="taxonomic scope" value="Bacteria"/>
</dbReference>
<dbReference type="RefSeq" id="WP_014561756.1">
    <property type="nucleotide sequence ID" value="NC_017464.1"/>
</dbReference>
<dbReference type="PANTHER" id="PTHR43479:SF11">
    <property type="entry name" value="ACREF_ENVCD OPERON REPRESSOR-RELATED"/>
    <property type="match status" value="1"/>
</dbReference>
<organism evidence="4 5">
    <name type="scientific">Ignavibacterium album (strain DSM 19864 / JCM 16511 / NBRC 101810 / Mat9-16)</name>
    <dbReference type="NCBI Taxonomy" id="945713"/>
    <lineage>
        <taxon>Bacteria</taxon>
        <taxon>Pseudomonadati</taxon>
        <taxon>Ignavibacteriota</taxon>
        <taxon>Ignavibacteria</taxon>
        <taxon>Ignavibacteriales</taxon>
        <taxon>Ignavibacteriaceae</taxon>
        <taxon>Ignavibacterium</taxon>
    </lineage>
</organism>
<dbReference type="HOGENOM" id="CLU_069356_30_1_10"/>
<sequence>MPKKNKSENSTDRNKIIDYCTSKFLQDGFYFVSVDQIASELRISKKTIYKFFSSKDDLVKAVALKLMNEVSDKIEKIIKSENDSLTKVIMLFEVMAGVVVKFSEKWLKDLQIHTPDLWKKIDEFRAKRAFTALGSIIRQGQIEGIIIEKPVELIIHIFVNTIRSVVHPDFLYHQKFNYKEAFIHSFEILFNGILTPKGKKNFDKIFPRVIK</sequence>
<protein>
    <submittedName>
        <fullName evidence="4">Transcriptional regulator</fullName>
    </submittedName>
</protein>
<dbReference type="STRING" id="945713.IALB_2914"/>
<dbReference type="Pfam" id="PF00440">
    <property type="entry name" value="TetR_N"/>
    <property type="match status" value="1"/>
</dbReference>
<dbReference type="SUPFAM" id="SSF48498">
    <property type="entry name" value="Tetracyclin repressor-like, C-terminal domain"/>
    <property type="match status" value="1"/>
</dbReference>
<dbReference type="GO" id="GO:0003677">
    <property type="term" value="F:DNA binding"/>
    <property type="evidence" value="ECO:0007669"/>
    <property type="project" value="UniProtKB-UniRule"/>
</dbReference>
<dbReference type="PANTHER" id="PTHR43479">
    <property type="entry name" value="ACREF/ENVCD OPERON REPRESSOR-RELATED"/>
    <property type="match status" value="1"/>
</dbReference>
<dbReference type="KEGG" id="ial:IALB_2914"/>
<gene>
    <name evidence="4" type="ordered locus">IALB_2914</name>
</gene>
<feature type="DNA-binding region" description="H-T-H motif" evidence="2">
    <location>
        <begin position="33"/>
        <end position="52"/>
    </location>
</feature>
<dbReference type="InterPro" id="IPR036271">
    <property type="entry name" value="Tet_transcr_reg_TetR-rel_C_sf"/>
</dbReference>
<dbReference type="PRINTS" id="PR00455">
    <property type="entry name" value="HTHTETR"/>
</dbReference>
<evidence type="ECO:0000256" key="2">
    <source>
        <dbReference type="PROSITE-ProRule" id="PRU00335"/>
    </source>
</evidence>
<dbReference type="InterPro" id="IPR009057">
    <property type="entry name" value="Homeodomain-like_sf"/>
</dbReference>
<dbReference type="Gene3D" id="1.10.357.10">
    <property type="entry name" value="Tetracycline Repressor, domain 2"/>
    <property type="match status" value="1"/>
</dbReference>
<dbReference type="EMBL" id="CP003418">
    <property type="protein sequence ID" value="AFH50617.1"/>
    <property type="molecule type" value="Genomic_DNA"/>
</dbReference>
<evidence type="ECO:0000259" key="3">
    <source>
        <dbReference type="PROSITE" id="PS50977"/>
    </source>
</evidence>
<reference evidence="4 5" key="1">
    <citation type="journal article" date="2012" name="Front. Microbiol.">
        <title>Complete genome of Ignavibacterium album, a metabolically versatile, flagellated, facultative anaerobe from the phylum Chlorobi.</title>
        <authorList>
            <person name="Liu Z."/>
            <person name="Frigaard N.-U."/>
            <person name="Vogl K."/>
            <person name="Iino T."/>
            <person name="Ohkuma M."/>
            <person name="Overmann J."/>
            <person name="Bryant D.A."/>
        </authorList>
    </citation>
    <scope>NUCLEOTIDE SEQUENCE [LARGE SCALE GENOMIC DNA]</scope>
    <source>
        <strain evidence="5">DSM 19864 / JCM 16511 / NBRC 101810 / Mat9-16</strain>
    </source>
</reference>
<proteinExistence type="predicted"/>
<dbReference type="AlphaFoldDB" id="I0ANR0"/>
<dbReference type="OrthoDB" id="881297at2"/>
<dbReference type="SUPFAM" id="SSF46689">
    <property type="entry name" value="Homeodomain-like"/>
    <property type="match status" value="1"/>
</dbReference>
<keyword evidence="1 2" id="KW-0238">DNA-binding</keyword>
<dbReference type="Proteomes" id="UP000007394">
    <property type="component" value="Chromosome"/>
</dbReference>
<evidence type="ECO:0000313" key="4">
    <source>
        <dbReference type="EMBL" id="AFH50617.1"/>
    </source>
</evidence>
<name>I0ANR0_IGNAJ</name>
<accession>I0ANR0</accession>
<dbReference type="PROSITE" id="PS50977">
    <property type="entry name" value="HTH_TETR_2"/>
    <property type="match status" value="1"/>
</dbReference>
<keyword evidence="5" id="KW-1185">Reference proteome</keyword>